<feature type="domain" description="J" evidence="3">
    <location>
        <begin position="259"/>
        <end position="326"/>
    </location>
</feature>
<dbReference type="Gene3D" id="1.10.287.110">
    <property type="entry name" value="DnaJ domain"/>
    <property type="match status" value="1"/>
</dbReference>
<dbReference type="InterPro" id="IPR001623">
    <property type="entry name" value="DnaJ_domain"/>
</dbReference>
<evidence type="ECO:0000313" key="5">
    <source>
        <dbReference type="Proteomes" id="UP000050297"/>
    </source>
</evidence>
<feature type="compositionally biased region" description="Polar residues" evidence="2">
    <location>
        <begin position="193"/>
        <end position="214"/>
    </location>
</feature>
<dbReference type="RefSeq" id="WP_053275498.1">
    <property type="nucleotide sequence ID" value="NZ_LGAR01000025.1"/>
</dbReference>
<dbReference type="Pfam" id="PF00226">
    <property type="entry name" value="DnaJ"/>
    <property type="match status" value="1"/>
</dbReference>
<comment type="caution">
    <text evidence="4">The sequence shown here is derived from an EMBL/GenBank/DDBJ whole genome shotgun (WGS) entry which is preliminary data.</text>
</comment>
<dbReference type="PATRIC" id="fig|199198.4.peg.1820"/>
<dbReference type="SMART" id="SM00271">
    <property type="entry name" value="DnaJ"/>
    <property type="match status" value="1"/>
</dbReference>
<protein>
    <submittedName>
        <fullName evidence="4">Type III effector HopI1</fullName>
    </submittedName>
</protein>
<feature type="region of interest" description="Disordered" evidence="2">
    <location>
        <begin position="174"/>
        <end position="255"/>
    </location>
</feature>
<dbReference type="Proteomes" id="UP000050297">
    <property type="component" value="Unassembled WGS sequence"/>
</dbReference>
<evidence type="ECO:0000256" key="1">
    <source>
        <dbReference type="ARBA" id="ARBA00023186"/>
    </source>
</evidence>
<reference evidence="4 5" key="1">
    <citation type="submission" date="2015-09" db="EMBL/GenBank/DDBJ databases">
        <title>Genome announcement of multiple Pseudomonas syringae strains.</title>
        <authorList>
            <person name="Thakur S."/>
            <person name="Wang P.W."/>
            <person name="Gong Y."/>
            <person name="Weir B.S."/>
            <person name="Guttman D.S."/>
        </authorList>
    </citation>
    <scope>NUCLEOTIDE SEQUENCE [LARGE SCALE GENOMIC DNA]</scope>
    <source>
        <strain evidence="4 5">ICMP2802</strain>
    </source>
</reference>
<dbReference type="InterPro" id="IPR036869">
    <property type="entry name" value="J_dom_sf"/>
</dbReference>
<keyword evidence="1" id="KW-0143">Chaperone</keyword>
<dbReference type="CDD" id="cd06257">
    <property type="entry name" value="DnaJ"/>
    <property type="match status" value="1"/>
</dbReference>
<dbReference type="PANTHER" id="PTHR24074">
    <property type="entry name" value="CO-CHAPERONE PROTEIN DJLA"/>
    <property type="match status" value="1"/>
</dbReference>
<gene>
    <name evidence="4" type="ORF">ALO91_00859</name>
</gene>
<evidence type="ECO:0000256" key="2">
    <source>
        <dbReference type="SAM" id="MobiDB-lite"/>
    </source>
</evidence>
<evidence type="ECO:0000259" key="3">
    <source>
        <dbReference type="PROSITE" id="PS50076"/>
    </source>
</evidence>
<organism evidence="4 5">
    <name type="scientific">Pseudomonas syringae pv. aceris</name>
    <dbReference type="NCBI Taxonomy" id="199198"/>
    <lineage>
        <taxon>Bacteria</taxon>
        <taxon>Pseudomonadati</taxon>
        <taxon>Pseudomonadota</taxon>
        <taxon>Gammaproteobacteria</taxon>
        <taxon>Pseudomonadales</taxon>
        <taxon>Pseudomonadaceae</taxon>
        <taxon>Pseudomonas</taxon>
        <taxon>Pseudomonas syringae</taxon>
    </lineage>
</organism>
<sequence length="336" mass="36716">MINLTNLASSLARVALSDSTKPTIDRAMNVVSHIAGKVALQVNSSLLEQKGRLNERQQKGLEVILDALLGKEPVTHVETHEGGGRFNLARAAFDVASVVWERDQSMRNVMSFLGINDSKGNLLFSLGKTLADAMARPEPEHGKHNSEANYAFFSSNLKLNKLMNDIADQVINEIRQQNTDRVRRPTPGPSWRPESTQQQARPQTPSSARPQANSAPPPPKAQPDAGAQRPSTERPPKTTPAGASAKVDDSAPAKPPVKQLYEHLGLSDMTADLSAVKKAYKKAALKYHPDKNAGNVAEANERFKKISNAFRILSDPELRTKYDNGVIDESGNEFKT</sequence>
<dbReference type="AlphaFoldDB" id="A0A0L8IX32"/>
<evidence type="ECO:0000313" key="4">
    <source>
        <dbReference type="EMBL" id="KPW21126.1"/>
    </source>
</evidence>
<name>A0A0L8IX32_PSESX</name>
<proteinExistence type="predicted"/>
<dbReference type="PRINTS" id="PR00625">
    <property type="entry name" value="JDOMAIN"/>
</dbReference>
<dbReference type="InterPro" id="IPR050817">
    <property type="entry name" value="DjlA_DnaK_co-chaperone"/>
</dbReference>
<dbReference type="PROSITE" id="PS50076">
    <property type="entry name" value="DNAJ_2"/>
    <property type="match status" value="1"/>
</dbReference>
<accession>A0A0L8IX32</accession>
<dbReference type="EMBL" id="LJPM01000228">
    <property type="protein sequence ID" value="KPW21126.1"/>
    <property type="molecule type" value="Genomic_DNA"/>
</dbReference>
<dbReference type="SUPFAM" id="SSF46565">
    <property type="entry name" value="Chaperone J-domain"/>
    <property type="match status" value="1"/>
</dbReference>